<dbReference type="SUPFAM" id="SSF100950">
    <property type="entry name" value="NagB/RpiA/CoA transferase-like"/>
    <property type="match status" value="1"/>
</dbReference>
<dbReference type="InterPro" id="IPR004165">
    <property type="entry name" value="CoA_trans_fam_I"/>
</dbReference>
<proteinExistence type="inferred from homology"/>
<dbReference type="PANTHER" id="PTHR43293:SF3">
    <property type="entry name" value="CHOLESTEROL RING-CLEAVING HYDROLASE IPDB SUBUNIT"/>
    <property type="match status" value="1"/>
</dbReference>
<name>A0A2N3G474_9ACTN</name>
<keyword evidence="2" id="KW-0808">Transferase</keyword>
<evidence type="ECO:0000256" key="1">
    <source>
        <dbReference type="ARBA" id="ARBA00007047"/>
    </source>
</evidence>
<accession>A0A2N3G474</accession>
<dbReference type="SMART" id="SM00882">
    <property type="entry name" value="CoA_trans"/>
    <property type="match status" value="1"/>
</dbReference>
<comment type="similarity">
    <text evidence="1">Belongs to the 3-oxoacid CoA-transferase subunit B family.</text>
</comment>
<evidence type="ECO:0000313" key="2">
    <source>
        <dbReference type="EMBL" id="PKQ27513.1"/>
    </source>
</evidence>
<dbReference type="AlphaFoldDB" id="A0A2N3G474"/>
<dbReference type="Pfam" id="PF01144">
    <property type="entry name" value="CoA_trans"/>
    <property type="match status" value="1"/>
</dbReference>
<protein>
    <submittedName>
        <fullName evidence="2">CoA transferase subunit A</fullName>
    </submittedName>
</protein>
<reference evidence="2 3" key="1">
    <citation type="journal article" date="2017" name="ISME J.">
        <title>Potential for microbial H2 and metal transformations associated with novel bacteria and archaea in deep terrestrial subsurface sediments.</title>
        <authorList>
            <person name="Hernsdorf A.W."/>
            <person name="Amano Y."/>
            <person name="Miyakawa K."/>
            <person name="Ise K."/>
            <person name="Suzuki Y."/>
            <person name="Anantharaman K."/>
            <person name="Probst A."/>
            <person name="Burstein D."/>
            <person name="Thomas B.C."/>
            <person name="Banfield J.F."/>
        </authorList>
    </citation>
    <scope>NUCLEOTIDE SEQUENCE [LARGE SCALE GENOMIC DNA]</scope>
    <source>
        <strain evidence="2">HGW-Actinobacteria-3</strain>
    </source>
</reference>
<dbReference type="Proteomes" id="UP000233654">
    <property type="component" value="Unassembled WGS sequence"/>
</dbReference>
<comment type="caution">
    <text evidence="2">The sequence shown here is derived from an EMBL/GenBank/DDBJ whole genome shotgun (WGS) entry which is preliminary data.</text>
</comment>
<dbReference type="GO" id="GO:0008410">
    <property type="term" value="F:CoA-transferase activity"/>
    <property type="evidence" value="ECO:0007669"/>
    <property type="project" value="InterPro"/>
</dbReference>
<dbReference type="Gene3D" id="3.30.30.40">
    <property type="match status" value="1"/>
</dbReference>
<dbReference type="InterPro" id="IPR037171">
    <property type="entry name" value="NagB/RpiA_transferase-like"/>
</dbReference>
<dbReference type="Gene3D" id="3.40.1080.10">
    <property type="entry name" value="Glutaconate Coenzyme A-transferase"/>
    <property type="match status" value="1"/>
</dbReference>
<dbReference type="PANTHER" id="PTHR43293">
    <property type="entry name" value="ACETATE COA-TRANSFERASE YDIF"/>
    <property type="match status" value="1"/>
</dbReference>
<dbReference type="EMBL" id="PHEX01000086">
    <property type="protein sequence ID" value="PKQ27513.1"/>
    <property type="molecule type" value="Genomic_DNA"/>
</dbReference>
<organism evidence="2 3">
    <name type="scientific">Candidatus Anoxymicrobium japonicum</name>
    <dbReference type="NCBI Taxonomy" id="2013648"/>
    <lineage>
        <taxon>Bacteria</taxon>
        <taxon>Bacillati</taxon>
        <taxon>Actinomycetota</taxon>
        <taxon>Candidatus Geothermincolia</taxon>
        <taxon>Candidatus Geothermincolales</taxon>
        <taxon>Candidatus Anoxymicrobiaceae</taxon>
        <taxon>Candidatus Anoxymicrobium</taxon>
    </lineage>
</organism>
<evidence type="ECO:0000313" key="3">
    <source>
        <dbReference type="Proteomes" id="UP000233654"/>
    </source>
</evidence>
<sequence length="331" mass="36887">MISLEEGQEELFVDPDPDHARAYFKNKNRSLVNKVTSIEKAVSANVHDGDYLAVGGFGHVRIPTAILYEIIRQGKRNLGMAGHTSIYDSDLLASSGCMDRCDISYVIGYEIRGLSASARKAFQSKAIRKTDWSNSALAWRFAAGAAGLSFMPARNMLGTGTFQRSAAKTITCPFTGKKFAALPALYPDVGIVHVHSADIYGNCQITDGILISDPYLARASKRVIVTCEKLIPHEEIRNNPQSTVIPYWCVDAVVEVPYGSHPGNMPGEYWFDEDFFKMYLETVKTQEGTDGFYKDYVFGVRDFEEYLEKIGGVKKMRELRAIDKLIYTNKG</sequence>
<gene>
    <name evidence="2" type="ORF">CVT63_07630</name>
</gene>